<dbReference type="EMBL" id="JAACJK010000163">
    <property type="protein sequence ID" value="KAF5325706.1"/>
    <property type="molecule type" value="Genomic_DNA"/>
</dbReference>
<dbReference type="PANTHER" id="PTHR14009">
    <property type="entry name" value="LEUCINE ZIPPER-EF-HAND CONTAINING TRANSMEMBRANE PROTEIN"/>
    <property type="match status" value="1"/>
</dbReference>
<proteinExistence type="predicted"/>
<evidence type="ECO:0000313" key="12">
    <source>
        <dbReference type="Proteomes" id="UP000541558"/>
    </source>
</evidence>
<evidence type="ECO:0000256" key="5">
    <source>
        <dbReference type="ARBA" id="ARBA00023128"/>
    </source>
</evidence>
<evidence type="ECO:0000256" key="3">
    <source>
        <dbReference type="ARBA" id="ARBA00022792"/>
    </source>
</evidence>
<evidence type="ECO:0000313" key="11">
    <source>
        <dbReference type="EMBL" id="KAF5325706.1"/>
    </source>
</evidence>
<comment type="subcellular location">
    <subcellularLocation>
        <location evidence="1">Mitochondrion inner membrane</location>
        <topology evidence="1">Single-pass membrane protein</topology>
    </subcellularLocation>
</comment>
<organism evidence="11 12">
    <name type="scientific">Ephemerocybe angulata</name>
    <dbReference type="NCBI Taxonomy" id="980116"/>
    <lineage>
        <taxon>Eukaryota</taxon>
        <taxon>Fungi</taxon>
        <taxon>Dikarya</taxon>
        <taxon>Basidiomycota</taxon>
        <taxon>Agaricomycotina</taxon>
        <taxon>Agaricomycetes</taxon>
        <taxon>Agaricomycetidae</taxon>
        <taxon>Agaricales</taxon>
        <taxon>Agaricineae</taxon>
        <taxon>Psathyrellaceae</taxon>
        <taxon>Ephemerocybe</taxon>
    </lineage>
</organism>
<evidence type="ECO:0000259" key="10">
    <source>
        <dbReference type="PROSITE" id="PS51758"/>
    </source>
</evidence>
<dbReference type="OrthoDB" id="73691at2759"/>
<feature type="domain" description="Letm1 RBD" evidence="10">
    <location>
        <begin position="195"/>
        <end position="389"/>
    </location>
</feature>
<name>A0A8H5F6P5_9AGAR</name>
<dbReference type="InterPro" id="IPR044202">
    <property type="entry name" value="LETM1/MDM38-like"/>
</dbReference>
<evidence type="ECO:0000256" key="7">
    <source>
        <dbReference type="PROSITE-ProRule" id="PRU01094"/>
    </source>
</evidence>
<dbReference type="GO" id="GO:0043022">
    <property type="term" value="F:ribosome binding"/>
    <property type="evidence" value="ECO:0007669"/>
    <property type="project" value="InterPro"/>
</dbReference>
<keyword evidence="5 7" id="KW-0496">Mitochondrion</keyword>
<reference evidence="11 12" key="1">
    <citation type="journal article" date="2020" name="ISME J.">
        <title>Uncovering the hidden diversity of litter-decomposition mechanisms in mushroom-forming fungi.</title>
        <authorList>
            <person name="Floudas D."/>
            <person name="Bentzer J."/>
            <person name="Ahren D."/>
            <person name="Johansson T."/>
            <person name="Persson P."/>
            <person name="Tunlid A."/>
        </authorList>
    </citation>
    <scope>NUCLEOTIDE SEQUENCE [LARGE SCALE GENOMIC DNA]</scope>
    <source>
        <strain evidence="11 12">CBS 175.51</strain>
    </source>
</reference>
<evidence type="ECO:0000256" key="2">
    <source>
        <dbReference type="ARBA" id="ARBA00022692"/>
    </source>
</evidence>
<evidence type="ECO:0000256" key="6">
    <source>
        <dbReference type="ARBA" id="ARBA00023136"/>
    </source>
</evidence>
<dbReference type="PROSITE" id="PS51758">
    <property type="entry name" value="LETM1_RBD"/>
    <property type="match status" value="1"/>
</dbReference>
<evidence type="ECO:0000256" key="1">
    <source>
        <dbReference type="ARBA" id="ARBA00004434"/>
    </source>
</evidence>
<evidence type="ECO:0000256" key="8">
    <source>
        <dbReference type="SAM" id="MobiDB-lite"/>
    </source>
</evidence>
<dbReference type="GO" id="GO:0030003">
    <property type="term" value="P:intracellular monoatomic cation homeostasis"/>
    <property type="evidence" value="ECO:0007669"/>
    <property type="project" value="TreeGrafter"/>
</dbReference>
<dbReference type="Pfam" id="PF07766">
    <property type="entry name" value="LETM1_RBD"/>
    <property type="match status" value="1"/>
</dbReference>
<keyword evidence="12" id="KW-1185">Reference proteome</keyword>
<feature type="transmembrane region" description="Helical" evidence="9">
    <location>
        <begin position="207"/>
        <end position="232"/>
    </location>
</feature>
<evidence type="ECO:0000256" key="4">
    <source>
        <dbReference type="ARBA" id="ARBA00022989"/>
    </source>
</evidence>
<comment type="caution">
    <text evidence="11">The sequence shown here is derived from an EMBL/GenBank/DDBJ whole genome shotgun (WGS) entry which is preliminary data.</text>
</comment>
<keyword evidence="3" id="KW-0999">Mitochondrion inner membrane</keyword>
<keyword evidence="2 9" id="KW-0812">Transmembrane</keyword>
<feature type="region of interest" description="Disordered" evidence="8">
    <location>
        <begin position="50"/>
        <end position="105"/>
    </location>
</feature>
<evidence type="ECO:0000256" key="9">
    <source>
        <dbReference type="SAM" id="Phobius"/>
    </source>
</evidence>
<accession>A0A8H5F6P5</accession>
<sequence>MLRSISRDVTQQLLFVTSRNNLYHSSALNSCRHRHWHNANTLYSTPSTFARRHYTPLNTTPTPSSEKNLPPPPAPKKPKIDLRPGPIKPKHTTPSRVAPNAPVKTQEGSVVAPVLDLKKAKEEVQKDISEAEKHGIFAPAPEGANWFRATLHKAIELAKFYYRGVKLIFSRRKEIAAIRARIKEGGSPLTRAEYRFIQTQKDDVNKVIPFLIIALLLEEVIPLIAIYAPFMLPSTCILPSQRARIEAKRAEKALNSSVNSKAVFSSIKSQAAASGLVSLDVLKQVSGGPTAVCSLLGLSTLGPDALRLRRIRKHLEFIAEDDSLLLKDQLQLSERDLTDALAERGLLLSKSNSTPASKANLLLDWLHAVKDKTPDEALSARITFIISRQ</sequence>
<dbReference type="GO" id="GO:0005743">
    <property type="term" value="C:mitochondrial inner membrane"/>
    <property type="evidence" value="ECO:0007669"/>
    <property type="project" value="UniProtKB-SubCell"/>
</dbReference>
<dbReference type="AlphaFoldDB" id="A0A8H5F6P5"/>
<protein>
    <recommendedName>
        <fullName evidence="10">Letm1 RBD domain-containing protein</fullName>
    </recommendedName>
</protein>
<gene>
    <name evidence="11" type="ORF">D9611_000163</name>
</gene>
<keyword evidence="6 9" id="KW-0472">Membrane</keyword>
<dbReference type="Proteomes" id="UP000541558">
    <property type="component" value="Unassembled WGS sequence"/>
</dbReference>
<dbReference type="PANTHER" id="PTHR14009:SF1">
    <property type="entry name" value="MITOCHONDRIAL PROTON_CALCIUM EXCHANGER PROTEIN"/>
    <property type="match status" value="1"/>
</dbReference>
<dbReference type="InterPro" id="IPR033122">
    <property type="entry name" value="LETM1-like_RBD"/>
</dbReference>
<keyword evidence="4 9" id="KW-1133">Transmembrane helix</keyword>